<evidence type="ECO:0000313" key="3">
    <source>
        <dbReference type="Proteomes" id="UP000436088"/>
    </source>
</evidence>
<accession>A0A6A3CNY0</accession>
<dbReference type="Gene3D" id="3.40.50.300">
    <property type="entry name" value="P-loop containing nucleotide triphosphate hydrolases"/>
    <property type="match status" value="1"/>
</dbReference>
<evidence type="ECO:0000313" key="2">
    <source>
        <dbReference type="EMBL" id="KAE8731185.1"/>
    </source>
</evidence>
<evidence type="ECO:0000256" key="1">
    <source>
        <dbReference type="SAM" id="Coils"/>
    </source>
</evidence>
<comment type="caution">
    <text evidence="2">The sequence shown here is derived from an EMBL/GenBank/DDBJ whole genome shotgun (WGS) entry which is preliminary data.</text>
</comment>
<dbReference type="GO" id="GO:0010027">
    <property type="term" value="P:thylakoid membrane organization"/>
    <property type="evidence" value="ECO:0007669"/>
    <property type="project" value="TreeGrafter"/>
</dbReference>
<dbReference type="InterPro" id="IPR051943">
    <property type="entry name" value="TRAFAC_Dynamin-like_GTPase"/>
</dbReference>
<protein>
    <submittedName>
        <fullName evidence="2">Protein FANTASTIC FOUR 1-like</fullName>
    </submittedName>
</protein>
<proteinExistence type="predicted"/>
<gene>
    <name evidence="2" type="ORF">F3Y22_tig00002840pilonHSYRG00583</name>
</gene>
<sequence>MVAYSVFSSIQQQIEDLSKLVKQDRYLETRIAMNKGRLEQILRNLTGMTDEQEPLSPKTEQNHGEKKMGQFSFGESKPFFFTPKNILSVPIDETYDVSQVFDKMSARVDHVIFPSIIGSMKVDSRLQQKQTTKDDKAVMRAELNFEHEHQLQNQIKITDALIKIITPYYDTGWRVDYYQLRNIRDAEVEAKNGKELMAASETGLVQKTIDACFYQHCLNLQPNHSQDLTNLGNIYMEWIMVAAASYYKATLAVITFCQMNIVDTPGTNQWKKKVVFVLNKADHYQNVQELEEAISFIKENTQKLLNTEDVPLFPVAARYVLEEKFSATSGAGKKLRELVVTDSNWRTSSVYKLEDFLYSFLDESTRRGMERMKLKLGTPIAIAEQMLSACETLNRKDCESTEQDLTYTNEIVNNMKEYAIKMEVLLKGESSASSLSATSRVQNDILGLALTDARNLLGDYAAWLQSNNAREGNIYKESFEKRWPYVTFSDKHYALETYELLRKIDRFSLRVIENFSANAASKLFEREIRGAFLGTFGGLGAAGKHDQMLKAWGVKAQSKMEIYRNLKVGARVYLKFQSYHQTSLALRKGLKLAARFYGSIILDKCREQEHNQMQWMKLGLENVSVVNYIVLPAQFSDFDPWGQGSFRGEGIVTIRGEAIRIGARELGKSEKGLGIWNWDWT</sequence>
<dbReference type="Proteomes" id="UP000436088">
    <property type="component" value="Unassembled WGS sequence"/>
</dbReference>
<keyword evidence="3" id="KW-1185">Reference proteome</keyword>
<organism evidence="2 3">
    <name type="scientific">Hibiscus syriacus</name>
    <name type="common">Rose of Sharon</name>
    <dbReference type="NCBI Taxonomy" id="106335"/>
    <lineage>
        <taxon>Eukaryota</taxon>
        <taxon>Viridiplantae</taxon>
        <taxon>Streptophyta</taxon>
        <taxon>Embryophyta</taxon>
        <taxon>Tracheophyta</taxon>
        <taxon>Spermatophyta</taxon>
        <taxon>Magnoliopsida</taxon>
        <taxon>eudicotyledons</taxon>
        <taxon>Gunneridae</taxon>
        <taxon>Pentapetalae</taxon>
        <taxon>rosids</taxon>
        <taxon>malvids</taxon>
        <taxon>Malvales</taxon>
        <taxon>Malvaceae</taxon>
        <taxon>Malvoideae</taxon>
        <taxon>Hibiscus</taxon>
    </lineage>
</organism>
<reference evidence="2" key="1">
    <citation type="submission" date="2019-09" db="EMBL/GenBank/DDBJ databases">
        <title>Draft genome information of white flower Hibiscus syriacus.</title>
        <authorList>
            <person name="Kim Y.-M."/>
        </authorList>
    </citation>
    <scope>NUCLEOTIDE SEQUENCE [LARGE SCALE GENOMIC DNA]</scope>
    <source>
        <strain evidence="2">YM2019G1</strain>
    </source>
</reference>
<feature type="coiled-coil region" evidence="1">
    <location>
        <begin position="280"/>
        <end position="307"/>
    </location>
</feature>
<dbReference type="PANTHER" id="PTHR43681">
    <property type="entry name" value="TRANSMEMBRANE GTPASE FZO"/>
    <property type="match status" value="1"/>
</dbReference>
<name>A0A6A3CNY0_HIBSY</name>
<dbReference type="PANTHER" id="PTHR43681:SF1">
    <property type="entry name" value="SARCALUMENIN"/>
    <property type="match status" value="1"/>
</dbReference>
<dbReference type="EMBL" id="VEPZ02000196">
    <property type="protein sequence ID" value="KAE8731185.1"/>
    <property type="molecule type" value="Genomic_DNA"/>
</dbReference>
<dbReference type="GO" id="GO:0031969">
    <property type="term" value="C:chloroplast membrane"/>
    <property type="evidence" value="ECO:0007669"/>
    <property type="project" value="TreeGrafter"/>
</dbReference>
<dbReference type="InterPro" id="IPR027417">
    <property type="entry name" value="P-loop_NTPase"/>
</dbReference>
<keyword evidence="1" id="KW-0175">Coiled coil</keyword>
<dbReference type="AlphaFoldDB" id="A0A6A3CNY0"/>